<dbReference type="EMBL" id="AGEK01000016">
    <property type="protein sequence ID" value="EHO72981.1"/>
    <property type="molecule type" value="Genomic_DNA"/>
</dbReference>
<dbReference type="Pfam" id="PF16266">
    <property type="entry name" value="DUF4919"/>
    <property type="match status" value="1"/>
</dbReference>
<evidence type="ECO:0000313" key="3">
    <source>
        <dbReference type="Proteomes" id="UP000003167"/>
    </source>
</evidence>
<evidence type="ECO:0000313" key="2">
    <source>
        <dbReference type="EMBL" id="EHO72981.1"/>
    </source>
</evidence>
<gene>
    <name evidence="2" type="ORF">HMPREF9944_00574</name>
</gene>
<evidence type="ECO:0000256" key="1">
    <source>
        <dbReference type="SAM" id="SignalP"/>
    </source>
</evidence>
<dbReference type="OrthoDB" id="1067887at2"/>
<dbReference type="HOGENOM" id="CLU_1198917_0_0_10"/>
<feature type="signal peptide" evidence="1">
    <location>
        <begin position="1"/>
        <end position="21"/>
    </location>
</feature>
<dbReference type="InterPro" id="IPR032578">
    <property type="entry name" value="DUF4919"/>
</dbReference>
<dbReference type="Proteomes" id="UP000003167">
    <property type="component" value="Unassembled WGS sequence"/>
</dbReference>
<feature type="chain" id="PRO_5003549844" description="DUF4919 domain-containing protein" evidence="1">
    <location>
        <begin position="22"/>
        <end position="232"/>
    </location>
</feature>
<keyword evidence="1" id="KW-0732">Signal</keyword>
<sequence length="232" mass="25708">MKRPFITSLFLILALTSMAQASKNYITPDWKHIEQLCTSRPDSIRLLVERVATPTPEQPPTMAECVLAYCGQSYISLGKENANEQKMNKALQNKETAKAIQLADKVLAVNPLNLSALLVKAQLCRDGWPFATDTPVPKNTGYGALLVFQRLLEAIAATGDGSHAHPFVVTSVPDEYHLLREYLGIQRVKGQALVGHCDILTLGGVSERYDKSTIHFDITREMELLTLLFKGK</sequence>
<organism evidence="2 3">
    <name type="scientific">Segatella maculosa OT 289</name>
    <dbReference type="NCBI Taxonomy" id="999422"/>
    <lineage>
        <taxon>Bacteria</taxon>
        <taxon>Pseudomonadati</taxon>
        <taxon>Bacteroidota</taxon>
        <taxon>Bacteroidia</taxon>
        <taxon>Bacteroidales</taxon>
        <taxon>Prevotellaceae</taxon>
        <taxon>Segatella</taxon>
    </lineage>
</organism>
<name>H1HK80_9BACT</name>
<dbReference type="STRING" id="999422.HMPREF9944_00574"/>
<dbReference type="AlphaFoldDB" id="H1HK80"/>
<reference evidence="2 3" key="1">
    <citation type="submission" date="2011-12" db="EMBL/GenBank/DDBJ databases">
        <title>The Genome Sequence of Prevotella maculosa OT 289.</title>
        <authorList>
            <consortium name="The Broad Institute Genome Sequencing Platform"/>
            <person name="Earl A."/>
            <person name="Ward D."/>
            <person name="Feldgarden M."/>
            <person name="Gevers D."/>
            <person name="Izard J."/>
            <person name="Blanton J.M."/>
            <person name="Mathney J."/>
            <person name="Tanner A.C."/>
            <person name="Dewhirst F.E."/>
            <person name="Young S.K."/>
            <person name="Zeng Q."/>
            <person name="Gargeya S."/>
            <person name="Fitzgerald M."/>
            <person name="Haas B."/>
            <person name="Abouelleil A."/>
            <person name="Alvarado L."/>
            <person name="Arachchi H.M."/>
            <person name="Berlin A."/>
            <person name="Chapman S.B."/>
            <person name="Gearin G."/>
            <person name="Goldberg J."/>
            <person name="Griggs A."/>
            <person name="Gujja S."/>
            <person name="Hansen M."/>
            <person name="Heiman D."/>
            <person name="Howarth C."/>
            <person name="Larimer J."/>
            <person name="Lui A."/>
            <person name="MacDonald P.J.P."/>
            <person name="McCowen C."/>
            <person name="Montmayeur A."/>
            <person name="Murphy C."/>
            <person name="Neiman D."/>
            <person name="Pearson M."/>
            <person name="Priest M."/>
            <person name="Roberts A."/>
            <person name="Saif S."/>
            <person name="Shea T."/>
            <person name="Sisk P."/>
            <person name="Stolte C."/>
            <person name="Sykes S."/>
            <person name="Wortman J."/>
            <person name="Nusbaum C."/>
            <person name="Birren B."/>
        </authorList>
    </citation>
    <scope>NUCLEOTIDE SEQUENCE [LARGE SCALE GENOMIC DNA]</scope>
    <source>
        <strain evidence="2 3">OT 289</strain>
    </source>
</reference>
<keyword evidence="3" id="KW-1185">Reference proteome</keyword>
<protein>
    <recommendedName>
        <fullName evidence="4">DUF4919 domain-containing protein</fullName>
    </recommendedName>
</protein>
<comment type="caution">
    <text evidence="2">The sequence shown here is derived from an EMBL/GenBank/DDBJ whole genome shotgun (WGS) entry which is preliminary data.</text>
</comment>
<accession>H1HK80</accession>
<evidence type="ECO:0008006" key="4">
    <source>
        <dbReference type="Google" id="ProtNLM"/>
    </source>
</evidence>
<proteinExistence type="predicted"/>
<dbReference type="RefSeq" id="WP_008564313.1">
    <property type="nucleotide sequence ID" value="NZ_JH594501.1"/>
</dbReference>
<dbReference type="PATRIC" id="fig|999422.3.peg.581"/>